<evidence type="ECO:0000313" key="3">
    <source>
        <dbReference type="RefSeq" id="XP_027071664.1"/>
    </source>
</evidence>
<proteinExistence type="predicted"/>
<gene>
    <name evidence="3" type="primary">LOC113696452</name>
</gene>
<dbReference type="AlphaFoldDB" id="A0A6P6T024"/>
<dbReference type="RefSeq" id="XP_027071664.1">
    <property type="nucleotide sequence ID" value="XM_027215863.1"/>
</dbReference>
<organism evidence="2 3">
    <name type="scientific">Coffea arabica</name>
    <name type="common">Arabian coffee</name>
    <dbReference type="NCBI Taxonomy" id="13443"/>
    <lineage>
        <taxon>Eukaryota</taxon>
        <taxon>Viridiplantae</taxon>
        <taxon>Streptophyta</taxon>
        <taxon>Embryophyta</taxon>
        <taxon>Tracheophyta</taxon>
        <taxon>Spermatophyta</taxon>
        <taxon>Magnoliopsida</taxon>
        <taxon>eudicotyledons</taxon>
        <taxon>Gunneridae</taxon>
        <taxon>Pentapetalae</taxon>
        <taxon>asterids</taxon>
        <taxon>lamiids</taxon>
        <taxon>Gentianales</taxon>
        <taxon>Rubiaceae</taxon>
        <taxon>Ixoroideae</taxon>
        <taxon>Gardenieae complex</taxon>
        <taxon>Bertiereae - Coffeeae clade</taxon>
        <taxon>Coffeeae</taxon>
        <taxon>Coffea</taxon>
    </lineage>
</organism>
<evidence type="ECO:0000313" key="2">
    <source>
        <dbReference type="Proteomes" id="UP001652660"/>
    </source>
</evidence>
<dbReference type="OrthoDB" id="1675456at2759"/>
<protein>
    <recommendedName>
        <fullName evidence="1">Reverse transcriptase zinc-binding domain-containing protein</fullName>
    </recommendedName>
</protein>
<accession>A0A6P6T024</accession>
<reference evidence="3" key="2">
    <citation type="submission" date="2025-08" db="UniProtKB">
        <authorList>
            <consortium name="RefSeq"/>
        </authorList>
    </citation>
    <scope>IDENTIFICATION</scope>
    <source>
        <tissue evidence="3">Leaves</tissue>
    </source>
</reference>
<dbReference type="Proteomes" id="UP001652660">
    <property type="component" value="Chromosome 6e"/>
</dbReference>
<name>A0A6P6T024_COFAR</name>
<dbReference type="Pfam" id="PF13966">
    <property type="entry name" value="zf-RVT"/>
    <property type="match status" value="1"/>
</dbReference>
<feature type="domain" description="Reverse transcriptase zinc-binding" evidence="1">
    <location>
        <begin position="110"/>
        <end position="180"/>
    </location>
</feature>
<dbReference type="GeneID" id="113696452"/>
<dbReference type="InterPro" id="IPR026960">
    <property type="entry name" value="RVT-Znf"/>
</dbReference>
<keyword evidence="2" id="KW-1185">Reference proteome</keyword>
<reference evidence="2" key="1">
    <citation type="journal article" date="2025" name="Foods">
        <title>Unveiling the Microbial Signatures of Arabica Coffee Cherries: Insights into Ripeness Specific Diversity, Functional Traits, and Implications for Quality and Safety.</title>
        <authorList>
            <consortium name="RefSeq"/>
            <person name="Tenea G.N."/>
            <person name="Cifuentes V."/>
            <person name="Reyes P."/>
            <person name="Cevallos-Vallejos M."/>
        </authorList>
    </citation>
    <scope>NUCLEOTIDE SEQUENCE [LARGE SCALE GENOMIC DNA]</scope>
</reference>
<evidence type="ECO:0000259" key="1">
    <source>
        <dbReference type="Pfam" id="PF13966"/>
    </source>
</evidence>
<sequence length="350" mass="40379">MIWEGRWVSNLTGGKIQSAKPTNCEIIKVKQLIKGQQWDPGIINRLFSEEESVATQSIPLSLYDGRDRIRWNLTRSGIYSVKTGYSLLKEMTKNHRPSKFDQNGQSTEPSKEMIWKRLWGLNLKHRIKHFIWKYLNQTLPTNETIATRIGKGCNVCRRCGEEVETIEHLFFFCRNVQDSWKLFPIQWDGCLEHQWNFGRWWGKLQEAAHRNQGSDHIALTANFLWHLWKSRNEVCFNSKVQESHLIVTRAQQEWLEYEEIGKEERSQISDSSPTSLTSDRLPTVEVPGAMCVATCGAVDRTRKKAGMGIVVRDNSRKLTATKAIPLTFSGDRILTEALAIRIGLLFAMEQ</sequence>